<accession>A0A4V2SW23</accession>
<feature type="region of interest" description="Disordered" evidence="1">
    <location>
        <begin position="134"/>
        <end position="183"/>
    </location>
</feature>
<keyword evidence="4" id="KW-1185">Reference proteome</keyword>
<proteinExistence type="predicted"/>
<dbReference type="Pfam" id="PF13365">
    <property type="entry name" value="Trypsin_2"/>
    <property type="match status" value="1"/>
</dbReference>
<dbReference type="Proteomes" id="UP000295050">
    <property type="component" value="Unassembled WGS sequence"/>
</dbReference>
<dbReference type="Gene3D" id="2.40.10.120">
    <property type="match status" value="1"/>
</dbReference>
<evidence type="ECO:0000259" key="2">
    <source>
        <dbReference type="Pfam" id="PF01471"/>
    </source>
</evidence>
<organism evidence="3 4">
    <name type="scientific">Rhodovulum bhavnagarense</name>
    <dbReference type="NCBI Taxonomy" id="992286"/>
    <lineage>
        <taxon>Bacteria</taxon>
        <taxon>Pseudomonadati</taxon>
        <taxon>Pseudomonadota</taxon>
        <taxon>Alphaproteobacteria</taxon>
        <taxon>Rhodobacterales</taxon>
        <taxon>Paracoccaceae</taxon>
        <taxon>Rhodovulum</taxon>
    </lineage>
</organism>
<comment type="caution">
    <text evidence="3">The sequence shown here is derived from an EMBL/GenBank/DDBJ whole genome shotgun (WGS) entry which is preliminary data.</text>
</comment>
<evidence type="ECO:0000313" key="4">
    <source>
        <dbReference type="Proteomes" id="UP000295050"/>
    </source>
</evidence>
<name>A0A4V2SW23_9RHOB</name>
<evidence type="ECO:0000313" key="3">
    <source>
        <dbReference type="EMBL" id="TCP60696.1"/>
    </source>
</evidence>
<dbReference type="InterPro" id="IPR002477">
    <property type="entry name" value="Peptidoglycan-bd-like"/>
</dbReference>
<sequence length="607" mass="65290">MLCGFANFHKRFAASLHLFAIPRGPDPMKRLFFILFLTLAAALPVHAQDRSWVQIEAQPDLQTAQERASAYSGAFPDIAAFRMSTGWYALALGPYAPEQAAAELRRLRAERLIPRDSFVADGAGFEGQVWPAAGARPAPATPPAAPATPAADPAIPALDTNPPPPPEETLAQARRSERELDRDQREQIQIALKWEGFYDSGIDAAFGPGTRRAMADWQAARGYDPTGVLTTRQRDRLLGDYQAQIARLGMQPIEEIEAGIRIDMPLGLVQFDRYEPPFVHFAPRDNSGVQALLISQRGDQGTLYGLYDIMQTLKIVPVEGERNRTPRDFTLTGQNARLHSYTYAMLTGGMVKGFSLVWQPGEEKLMQRAIAMMRESLDSVPNVALDETLGVATQEQRTGMLSGLEIRTPESTHTGFFIDAAGMVLTTIEGLSSCDRITVGPDLDATLGATEPGLGLALLKPSATLAPIAHAAFQVALPRLGSDIAVSGFSYGEALDLPVLTYGKLADLRGLGGEQDVQRLEIEVLEGDSGGPVLDQTGAVLGILLPPPGGDRHLPDSVRYAADVEAISAFLTANGINPSAANGAGAMPPARLSRHAADMTVPVSCWK</sequence>
<gene>
    <name evidence="3" type="ORF">EV663_10854</name>
</gene>
<dbReference type="InterPro" id="IPR009003">
    <property type="entry name" value="Peptidase_S1_PA"/>
</dbReference>
<feature type="domain" description="Peptidoglycan binding-like" evidence="2">
    <location>
        <begin position="182"/>
        <end position="237"/>
    </location>
</feature>
<dbReference type="SUPFAM" id="SSF50494">
    <property type="entry name" value="Trypsin-like serine proteases"/>
    <property type="match status" value="1"/>
</dbReference>
<dbReference type="InterPro" id="IPR036365">
    <property type="entry name" value="PGBD-like_sf"/>
</dbReference>
<reference evidence="3 4" key="1">
    <citation type="submission" date="2019-03" db="EMBL/GenBank/DDBJ databases">
        <title>Genomic Encyclopedia of Type Strains, Phase IV (KMG-IV): sequencing the most valuable type-strain genomes for metagenomic binning, comparative biology and taxonomic classification.</title>
        <authorList>
            <person name="Goeker M."/>
        </authorList>
    </citation>
    <scope>NUCLEOTIDE SEQUENCE [LARGE SCALE GENOMIC DNA]</scope>
    <source>
        <strain evidence="3 4">DSM 24766</strain>
    </source>
</reference>
<dbReference type="Gene3D" id="1.10.101.10">
    <property type="entry name" value="PGBD-like superfamily/PGBD"/>
    <property type="match status" value="1"/>
</dbReference>
<dbReference type="Pfam" id="PF01471">
    <property type="entry name" value="PG_binding_1"/>
    <property type="match status" value="1"/>
</dbReference>
<dbReference type="SUPFAM" id="SSF47090">
    <property type="entry name" value="PGBD-like"/>
    <property type="match status" value="1"/>
</dbReference>
<feature type="compositionally biased region" description="Basic and acidic residues" evidence="1">
    <location>
        <begin position="174"/>
        <end position="183"/>
    </location>
</feature>
<protein>
    <submittedName>
        <fullName evidence="3">Putative peptidoglycan binding protein</fullName>
    </submittedName>
</protein>
<feature type="compositionally biased region" description="Low complexity" evidence="1">
    <location>
        <begin position="147"/>
        <end position="157"/>
    </location>
</feature>
<evidence type="ECO:0000256" key="1">
    <source>
        <dbReference type="SAM" id="MobiDB-lite"/>
    </source>
</evidence>
<dbReference type="InterPro" id="IPR036366">
    <property type="entry name" value="PGBDSf"/>
</dbReference>
<dbReference type="AlphaFoldDB" id="A0A4V2SW23"/>
<dbReference type="EMBL" id="SLXU01000008">
    <property type="protein sequence ID" value="TCP60696.1"/>
    <property type="molecule type" value="Genomic_DNA"/>
</dbReference>